<sequence length="469" mass="51440">MIFSRSGSHQAPRRSSWKRRGAFFCAGLAAGGGLLIVSSRALPHFSIFPDSGAALVARDNAQKRVLEAKRNRSLGAALSKIDAQTVRAWVNRWTSSDGAPTSRGPRLVRIDAEILAHHHPAWILADDLERGAIAPSAPQIAQEMGGKNSASVNQPALLLANEFNVTRSMPAITWRENTGVSGTRARQNAALEGFLSAAAARDALRGRDEAWLSRRALEDAIAASGRGAVPELDLTLVSPEMALELTNLRLQLLRNLSKTPAQRDAARQEIRAIEARYARLLSEETARQAARLREARLEIPLRQRREGLQKIAIQTQQENRARAASRLAVALENRERLRRDFRFSAPLSLELQPAQVLSQQVLSPPDFAIFATSKKRSVNLGSQFFETATPKAASQAPIRNERIRNERVLAISKPPAPAVVALLRRKARTQAQEWARLVAGNWGAIRSDAPHLPDATSAALKILFPLAKR</sequence>
<gene>
    <name evidence="1" type="ORF">B1R32_102256</name>
</gene>
<dbReference type="InParanoid" id="A0A2S8SWT2"/>
<organism evidence="1 2">
    <name type="scientific">Abditibacterium utsteinense</name>
    <dbReference type="NCBI Taxonomy" id="1960156"/>
    <lineage>
        <taxon>Bacteria</taxon>
        <taxon>Pseudomonadati</taxon>
        <taxon>Abditibacteriota</taxon>
        <taxon>Abditibacteriia</taxon>
        <taxon>Abditibacteriales</taxon>
        <taxon>Abditibacteriaceae</taxon>
        <taxon>Abditibacterium</taxon>
    </lineage>
</organism>
<comment type="caution">
    <text evidence="1">The sequence shown here is derived from an EMBL/GenBank/DDBJ whole genome shotgun (WGS) entry which is preliminary data.</text>
</comment>
<dbReference type="Proteomes" id="UP000237684">
    <property type="component" value="Unassembled WGS sequence"/>
</dbReference>
<evidence type="ECO:0000313" key="2">
    <source>
        <dbReference type="Proteomes" id="UP000237684"/>
    </source>
</evidence>
<evidence type="ECO:0000313" key="1">
    <source>
        <dbReference type="EMBL" id="PQV65247.1"/>
    </source>
</evidence>
<name>A0A2S8SWT2_9BACT</name>
<accession>A0A2S8SWT2</accession>
<dbReference type="AlphaFoldDB" id="A0A2S8SWT2"/>
<dbReference type="RefSeq" id="WP_105482581.1">
    <property type="nucleotide sequence ID" value="NZ_NIGF01000002.1"/>
</dbReference>
<keyword evidence="2" id="KW-1185">Reference proteome</keyword>
<protein>
    <submittedName>
        <fullName evidence="1">Uncharacterized protein</fullName>
    </submittedName>
</protein>
<dbReference type="EMBL" id="NIGF01000002">
    <property type="protein sequence ID" value="PQV65247.1"/>
    <property type="molecule type" value="Genomic_DNA"/>
</dbReference>
<reference evidence="1 2" key="1">
    <citation type="journal article" date="2018" name="Syst. Appl. Microbiol.">
        <title>Abditibacterium utsteinense sp. nov., the first cultivated member of candidate phylum FBP, isolated from ice-free Antarctic soil samples.</title>
        <authorList>
            <person name="Tahon G."/>
            <person name="Tytgat B."/>
            <person name="Lebbe L."/>
            <person name="Carlier A."/>
            <person name="Willems A."/>
        </authorList>
    </citation>
    <scope>NUCLEOTIDE SEQUENCE [LARGE SCALE GENOMIC DNA]</scope>
    <source>
        <strain evidence="1 2">LMG 29911</strain>
    </source>
</reference>
<proteinExistence type="predicted"/>